<evidence type="ECO:0000313" key="3">
    <source>
        <dbReference type="Proteomes" id="UP000018817"/>
    </source>
</evidence>
<evidence type="ECO:0000313" key="2">
    <source>
        <dbReference type="EMBL" id="ETN01337.1"/>
    </source>
</evidence>
<feature type="compositionally biased region" description="Low complexity" evidence="1">
    <location>
        <begin position="57"/>
        <end position="77"/>
    </location>
</feature>
<proteinExistence type="predicted"/>
<dbReference type="VEuPathDB" id="FungiDB:PPTG_24101"/>
<evidence type="ECO:0000256" key="1">
    <source>
        <dbReference type="SAM" id="MobiDB-lite"/>
    </source>
</evidence>
<name>W2PKH4_PHYN3</name>
<dbReference type="AlphaFoldDB" id="W2PKH4"/>
<gene>
    <name evidence="2" type="ORF">PPTG_24101</name>
</gene>
<organism evidence="2 3">
    <name type="scientific">Phytophthora nicotianae (strain INRA-310)</name>
    <name type="common">Phytophthora parasitica</name>
    <dbReference type="NCBI Taxonomy" id="761204"/>
    <lineage>
        <taxon>Eukaryota</taxon>
        <taxon>Sar</taxon>
        <taxon>Stramenopiles</taxon>
        <taxon>Oomycota</taxon>
        <taxon>Peronosporomycetes</taxon>
        <taxon>Peronosporales</taxon>
        <taxon>Peronosporaceae</taxon>
        <taxon>Phytophthora</taxon>
    </lineage>
</organism>
<accession>W2PKH4</accession>
<reference evidence="3" key="1">
    <citation type="submission" date="2011-12" db="EMBL/GenBank/DDBJ databases">
        <authorList>
            <consortium name="The Broad Institute Genome Sequencing Platform"/>
            <person name="Russ C."/>
            <person name="Tyler B."/>
            <person name="Panabieres F."/>
            <person name="Shan W."/>
            <person name="Tripathy S."/>
            <person name="Grunwald N."/>
            <person name="Machado M."/>
            <person name="Young S.K."/>
            <person name="Zeng Q."/>
            <person name="Gargeya S."/>
            <person name="Fitzgerald M."/>
            <person name="Haas B."/>
            <person name="Abouelleil A."/>
            <person name="Alvarado L."/>
            <person name="Arachchi H.M."/>
            <person name="Berlin A."/>
            <person name="Chapman S.B."/>
            <person name="Gearin G."/>
            <person name="Goldberg J."/>
            <person name="Griggs A."/>
            <person name="Gujja S."/>
            <person name="Hansen M."/>
            <person name="Heiman D."/>
            <person name="Howarth C."/>
            <person name="Larimer J."/>
            <person name="Lui A."/>
            <person name="MacDonald P.J.P."/>
            <person name="McCowen C."/>
            <person name="Montmayeur A."/>
            <person name="Murphy C."/>
            <person name="Neiman D."/>
            <person name="Pearson M."/>
            <person name="Priest M."/>
            <person name="Roberts A."/>
            <person name="Saif S."/>
            <person name="Shea T."/>
            <person name="Sisk P."/>
            <person name="Stolte C."/>
            <person name="Sykes S."/>
            <person name="Wortman J."/>
            <person name="Nusbaum C."/>
            <person name="Birren B."/>
        </authorList>
    </citation>
    <scope>NUCLEOTIDE SEQUENCE [LARGE SCALE GENOMIC DNA]</scope>
    <source>
        <strain evidence="3">INRA-310</strain>
    </source>
</reference>
<reference evidence="2 3" key="2">
    <citation type="submission" date="2013-11" db="EMBL/GenBank/DDBJ databases">
        <title>The Genome Sequence of Phytophthora parasitica INRA-310.</title>
        <authorList>
            <consortium name="The Broad Institute Genomics Platform"/>
            <person name="Russ C."/>
            <person name="Tyler B."/>
            <person name="Panabieres F."/>
            <person name="Shan W."/>
            <person name="Tripathy S."/>
            <person name="Grunwald N."/>
            <person name="Machado M."/>
            <person name="Johnson C.S."/>
            <person name="Arredondo F."/>
            <person name="Hong C."/>
            <person name="Coffey M."/>
            <person name="Young S.K."/>
            <person name="Zeng Q."/>
            <person name="Gargeya S."/>
            <person name="Fitzgerald M."/>
            <person name="Abouelleil A."/>
            <person name="Alvarado L."/>
            <person name="Chapman S.B."/>
            <person name="Gainer-Dewar J."/>
            <person name="Goldberg J."/>
            <person name="Griggs A."/>
            <person name="Gujja S."/>
            <person name="Hansen M."/>
            <person name="Howarth C."/>
            <person name="Imamovic A."/>
            <person name="Ireland A."/>
            <person name="Larimer J."/>
            <person name="McCowan C."/>
            <person name="Murphy C."/>
            <person name="Pearson M."/>
            <person name="Poon T.W."/>
            <person name="Priest M."/>
            <person name="Roberts A."/>
            <person name="Saif S."/>
            <person name="Shea T."/>
            <person name="Sykes S."/>
            <person name="Wortman J."/>
            <person name="Nusbaum C."/>
            <person name="Birren B."/>
        </authorList>
    </citation>
    <scope>NUCLEOTIDE SEQUENCE [LARGE SCALE GENOMIC DNA]</scope>
    <source>
        <strain evidence="2 3">INRA-310</strain>
    </source>
</reference>
<dbReference type="Proteomes" id="UP000018817">
    <property type="component" value="Unassembled WGS sequence"/>
</dbReference>
<feature type="region of interest" description="Disordered" evidence="1">
    <location>
        <begin position="49"/>
        <end position="89"/>
    </location>
</feature>
<dbReference type="GeneID" id="20192700"/>
<dbReference type="EMBL" id="KI669628">
    <property type="protein sequence ID" value="ETN01337.1"/>
    <property type="molecule type" value="Genomic_DNA"/>
</dbReference>
<dbReference type="RefSeq" id="XP_008913438.1">
    <property type="nucleotide sequence ID" value="XM_008915190.1"/>
</dbReference>
<sequence length="202" mass="22341">MAHTYKGGDVSCSCRSSSPWSRTACREGGRRRYSGYLTSQHAIQLHVTQHRHCGAGQRSSESPQRSASRRQSQCDSRTMVPRGDSTLATSESTRVAALLPCLWQKASSNMSTPAAWAPSTTRDTRTHPERLQDRWVGIVHTGSVTMLTCRDHDVAFRLLGVTCGGSKRYAHTRVSHEELYRHAIRAARAGASWAVTLSSIWS</sequence>
<protein>
    <submittedName>
        <fullName evidence="2">Uncharacterized protein</fullName>
    </submittedName>
</protein>
<dbReference type="OMA" id="CLWQKAS"/>